<dbReference type="Gene3D" id="2.60.34.10">
    <property type="entry name" value="Substrate Binding Domain Of DNAk, Chain A, domain 1"/>
    <property type="match status" value="1"/>
</dbReference>
<dbReference type="GO" id="GO:0140662">
    <property type="term" value="F:ATP-dependent protein folding chaperone"/>
    <property type="evidence" value="ECO:0007669"/>
    <property type="project" value="InterPro"/>
</dbReference>
<dbReference type="Proteomes" id="UP000553343">
    <property type="component" value="Unassembled WGS sequence"/>
</dbReference>
<dbReference type="SUPFAM" id="SSF100920">
    <property type="entry name" value="Heat shock protein 70kD (HSP70), peptide-binding domain"/>
    <property type="match status" value="1"/>
</dbReference>
<dbReference type="InterPro" id="IPR043129">
    <property type="entry name" value="ATPase_NBD"/>
</dbReference>
<dbReference type="EMBL" id="JACADJ010000026">
    <property type="protein sequence ID" value="NWH05169.1"/>
    <property type="molecule type" value="Genomic_DNA"/>
</dbReference>
<keyword evidence="2 5" id="KW-0547">Nucleotide-binding</keyword>
<feature type="region of interest" description="Disordered" evidence="6">
    <location>
        <begin position="530"/>
        <end position="567"/>
    </location>
</feature>
<accession>A0A850SVI6</accession>
<dbReference type="Pfam" id="PF00012">
    <property type="entry name" value="HSP70"/>
    <property type="match status" value="2"/>
</dbReference>
<evidence type="ECO:0000256" key="6">
    <source>
        <dbReference type="SAM" id="MobiDB-lite"/>
    </source>
</evidence>
<dbReference type="Gene3D" id="3.30.420.40">
    <property type="match status" value="2"/>
</dbReference>
<evidence type="ECO:0000256" key="5">
    <source>
        <dbReference type="RuleBase" id="RU003322"/>
    </source>
</evidence>
<dbReference type="PROSITE" id="PS01036">
    <property type="entry name" value="HSP70_3"/>
    <property type="match status" value="1"/>
</dbReference>
<name>A0A850SVI6_9BACT</name>
<feature type="region of interest" description="Disordered" evidence="6">
    <location>
        <begin position="1"/>
        <end position="38"/>
    </location>
</feature>
<gene>
    <name evidence="7" type="ORF">HXW94_09250</name>
</gene>
<dbReference type="GO" id="GO:0005524">
    <property type="term" value="F:ATP binding"/>
    <property type="evidence" value="ECO:0007669"/>
    <property type="project" value="UniProtKB-KW"/>
</dbReference>
<reference evidence="7 8" key="1">
    <citation type="submission" date="2020-06" db="EMBL/GenBank/DDBJ databases">
        <title>High-quality draft genome of sulfate reducer Desulfobacter latus type strain AcrS2 isolated from marine sediment.</title>
        <authorList>
            <person name="Hoppe M."/>
            <person name="Larsen C.K."/>
            <person name="Marshall I.P.G."/>
            <person name="Schramm A."/>
            <person name="Marietou A.G."/>
        </authorList>
    </citation>
    <scope>NUCLEOTIDE SEQUENCE [LARGE SCALE GENOMIC DNA]</scope>
    <source>
        <strain evidence="7 8">AcRS2</strain>
    </source>
</reference>
<evidence type="ECO:0000313" key="7">
    <source>
        <dbReference type="EMBL" id="NWH05169.1"/>
    </source>
</evidence>
<keyword evidence="4" id="KW-0143">Chaperone</keyword>
<keyword evidence="3 5" id="KW-0067">ATP-binding</keyword>
<dbReference type="PRINTS" id="PR00301">
    <property type="entry name" value="HEATSHOCK70"/>
</dbReference>
<dbReference type="Gene3D" id="3.90.640.10">
    <property type="entry name" value="Actin, Chain A, domain 4"/>
    <property type="match status" value="1"/>
</dbReference>
<dbReference type="RefSeq" id="WP_178366626.1">
    <property type="nucleotide sequence ID" value="NZ_JACADJ010000026.1"/>
</dbReference>
<organism evidence="7 8">
    <name type="scientific">Desulfobacter latus</name>
    <dbReference type="NCBI Taxonomy" id="2292"/>
    <lineage>
        <taxon>Bacteria</taxon>
        <taxon>Pseudomonadati</taxon>
        <taxon>Thermodesulfobacteriota</taxon>
        <taxon>Desulfobacteria</taxon>
        <taxon>Desulfobacterales</taxon>
        <taxon>Desulfobacteraceae</taxon>
        <taxon>Desulfobacter</taxon>
    </lineage>
</organism>
<keyword evidence="8" id="KW-1185">Reference proteome</keyword>
<dbReference type="InterPro" id="IPR018181">
    <property type="entry name" value="Heat_shock_70_CS"/>
</dbReference>
<comment type="caution">
    <text evidence="7">The sequence shown here is derived from an EMBL/GenBank/DDBJ whole genome shotgun (WGS) entry which is preliminary data.</text>
</comment>
<protein>
    <submittedName>
        <fullName evidence="7">Hsp70 family protein</fullName>
    </submittedName>
</protein>
<dbReference type="PROSITE" id="PS00329">
    <property type="entry name" value="HSP70_2"/>
    <property type="match status" value="1"/>
</dbReference>
<dbReference type="FunFam" id="3.30.420.40:FF:000071">
    <property type="entry name" value="Molecular chaperone DnaK"/>
    <property type="match status" value="1"/>
</dbReference>
<dbReference type="InterPro" id="IPR029047">
    <property type="entry name" value="HSP70_peptide-bd_sf"/>
</dbReference>
<evidence type="ECO:0000313" key="8">
    <source>
        <dbReference type="Proteomes" id="UP000553343"/>
    </source>
</evidence>
<dbReference type="AlphaFoldDB" id="A0A850SVI6"/>
<comment type="similarity">
    <text evidence="1 5">Belongs to the heat shock protein 70 family.</text>
</comment>
<feature type="compositionally biased region" description="Basic and acidic residues" evidence="6">
    <location>
        <begin position="1"/>
        <end position="21"/>
    </location>
</feature>
<sequence>MTKSKDTKQTDTNMDEKKTYTDSDTPAPAEKTSTSPVIGIDLGTTNSLVAYIKDGSPRIIPNERGERITPSVVHFKKNQEIIIGQMAKSRAVLNADETISHAKLQMGTDTTYTLHGKAYTPVDISGFILENLKQTAQTYLGSEIQDAVITIPAYFNDTQREDTLKAARKAGLNPIKLLNEPTAAALVYGLSEKEDSKLLVLDLGGGTFDITLMEYKDKVFRVKGVGGATTIGGVNFDRAVVDHILEEFKTAHNIELEADKIAFQQLVIHAEKAKIDLSSTDETQILVPYITVTPEGPIHLNLTLTRGKLEELIQPLLEQIGRHIRQTFKEAGLKPPWVDTVLLVGGSTRVPALEELVKRIIIQPEPESNEKTQAAPQIIARNQLKKNINPDEAVARGAGILAGILAGTVKGIQFFDISPHDLGVEDDQGEFVPLIPKGTVYPTEVSHLFTNTQDNQTRVFIHVQQRLGMDKETFVSLGWFELKTDPTKKKGESNIDVTFAIDSNGILKVSALDIDLGEIKSITIQSENGLFVQSPSDKDPSADKPFDNPRQSTNIDVNPDNRRNKNG</sequence>
<dbReference type="PROSITE" id="PS00297">
    <property type="entry name" value="HSP70_1"/>
    <property type="match status" value="1"/>
</dbReference>
<evidence type="ECO:0000256" key="3">
    <source>
        <dbReference type="ARBA" id="ARBA00022840"/>
    </source>
</evidence>
<evidence type="ECO:0000256" key="1">
    <source>
        <dbReference type="ARBA" id="ARBA00007381"/>
    </source>
</evidence>
<feature type="compositionally biased region" description="Basic and acidic residues" evidence="6">
    <location>
        <begin position="536"/>
        <end position="547"/>
    </location>
</feature>
<evidence type="ECO:0000256" key="2">
    <source>
        <dbReference type="ARBA" id="ARBA00022741"/>
    </source>
</evidence>
<dbReference type="InterPro" id="IPR013126">
    <property type="entry name" value="Hsp_70_fam"/>
</dbReference>
<dbReference type="SUPFAM" id="SSF53067">
    <property type="entry name" value="Actin-like ATPase domain"/>
    <property type="match status" value="2"/>
</dbReference>
<proteinExistence type="inferred from homology"/>
<dbReference type="FunFam" id="3.90.640.10:FF:000003">
    <property type="entry name" value="Molecular chaperone DnaK"/>
    <property type="match status" value="1"/>
</dbReference>
<dbReference type="PANTHER" id="PTHR19375">
    <property type="entry name" value="HEAT SHOCK PROTEIN 70KDA"/>
    <property type="match status" value="1"/>
</dbReference>
<evidence type="ECO:0000256" key="4">
    <source>
        <dbReference type="ARBA" id="ARBA00023186"/>
    </source>
</evidence>